<dbReference type="InterPro" id="IPR019079">
    <property type="entry name" value="Capsule_synth_CapA"/>
</dbReference>
<dbReference type="CDD" id="cd07381">
    <property type="entry name" value="MPP_CapA"/>
    <property type="match status" value="1"/>
</dbReference>
<dbReference type="PANTHER" id="PTHR33393">
    <property type="entry name" value="POLYGLUTAMINE SYNTHESIS ACCESSORY PROTEIN RV0574C-RELATED"/>
    <property type="match status" value="1"/>
</dbReference>
<gene>
    <name evidence="3" type="ORF">AT15_05535</name>
</gene>
<name>A0A176K3E4_9BACT</name>
<organism evidence="3 4">
    <name type="scientific">Kosmotoga arenicorallina S304</name>
    <dbReference type="NCBI Taxonomy" id="1453497"/>
    <lineage>
        <taxon>Bacteria</taxon>
        <taxon>Thermotogati</taxon>
        <taxon>Thermotogota</taxon>
        <taxon>Thermotogae</taxon>
        <taxon>Kosmotogales</taxon>
        <taxon>Kosmotogaceae</taxon>
        <taxon>Kosmotoga</taxon>
    </lineage>
</organism>
<dbReference type="PROSITE" id="PS51257">
    <property type="entry name" value="PROKAR_LIPOPROTEIN"/>
    <property type="match status" value="1"/>
</dbReference>
<sequence>MKSFTLILVILILMFTLSGCTLPREGSLEHFTVADVLSYIYKLSFGPVVGKLPEEFSNYLIKENPSRDSTPISFTLLGDIMFTVNIKDEIYQEYPERLKESDFTIANLEFPVNSSKPPSGFPHFNGTVEFFEKAVMPLQPDLLNIANNHCLDQGMEGLYSTIELLNAHKIPFVGVELNSKKYIVLERNGVKIAVTGFTYSTNAMEDAGDWIVNKIRLNRPWNIEDEIAPLISLIQEMNEQADIVIVVLHWGFEYEFTPTDNQIFIAHKLVEAGADMIVGHHPHVLQDFEHYMDKKGHTGLIFYSLGNWITGMKQSYTRTTAAAKVFLDSQGKAIGIEVYPFLLEKGRCLPMINVEENVYVPASFKRCSSW</sequence>
<dbReference type="Gene3D" id="3.60.21.10">
    <property type="match status" value="1"/>
</dbReference>
<evidence type="ECO:0000313" key="3">
    <source>
        <dbReference type="EMBL" id="OAA31536.1"/>
    </source>
</evidence>
<comment type="similarity">
    <text evidence="1">Belongs to the CapA family.</text>
</comment>
<dbReference type="Pfam" id="PF09587">
    <property type="entry name" value="PGA_cap"/>
    <property type="match status" value="1"/>
</dbReference>
<proteinExistence type="inferred from homology"/>
<dbReference type="AlphaFoldDB" id="A0A176K3E4"/>
<dbReference type="PANTHER" id="PTHR33393:SF12">
    <property type="entry name" value="CAPSULE BIOSYNTHESIS PROTEIN CAPA"/>
    <property type="match status" value="1"/>
</dbReference>
<keyword evidence="4" id="KW-1185">Reference proteome</keyword>
<feature type="domain" description="Capsule synthesis protein CapA" evidence="2">
    <location>
        <begin position="73"/>
        <end position="312"/>
    </location>
</feature>
<dbReference type="EMBL" id="JFHK01000003">
    <property type="protein sequence ID" value="OAA31536.1"/>
    <property type="molecule type" value="Genomic_DNA"/>
</dbReference>
<accession>A0A176K3E4</accession>
<evidence type="ECO:0000259" key="2">
    <source>
        <dbReference type="SMART" id="SM00854"/>
    </source>
</evidence>
<dbReference type="RefSeq" id="WP_068345820.1">
    <property type="nucleotide sequence ID" value="NZ_JFHK01000003.1"/>
</dbReference>
<dbReference type="InterPro" id="IPR052169">
    <property type="entry name" value="CW_Biosynth-Accessory"/>
</dbReference>
<evidence type="ECO:0000313" key="4">
    <source>
        <dbReference type="Proteomes" id="UP000077339"/>
    </source>
</evidence>
<dbReference type="SMART" id="SM00854">
    <property type="entry name" value="PGA_cap"/>
    <property type="match status" value="1"/>
</dbReference>
<dbReference type="Proteomes" id="UP000077339">
    <property type="component" value="Unassembled WGS sequence"/>
</dbReference>
<evidence type="ECO:0000256" key="1">
    <source>
        <dbReference type="ARBA" id="ARBA00005662"/>
    </source>
</evidence>
<dbReference type="PATRIC" id="fig|1453497.3.peg.1100"/>
<dbReference type="InterPro" id="IPR029052">
    <property type="entry name" value="Metallo-depent_PP-like"/>
</dbReference>
<reference evidence="3 4" key="1">
    <citation type="submission" date="2014-02" db="EMBL/GenBank/DDBJ databases">
        <title>Kosmotoga genome sequencing.</title>
        <authorList>
            <person name="Pollo S.M."/>
            <person name="Charchuk R."/>
            <person name="Nesbo C.L."/>
        </authorList>
    </citation>
    <scope>NUCLEOTIDE SEQUENCE [LARGE SCALE GENOMIC DNA]</scope>
    <source>
        <strain evidence="3 4">S304</strain>
    </source>
</reference>
<protein>
    <recommendedName>
        <fullName evidence="2">Capsule synthesis protein CapA domain-containing protein</fullName>
    </recommendedName>
</protein>
<dbReference type="STRING" id="1453497.AT15_05535"/>
<dbReference type="OrthoDB" id="9810906at2"/>
<comment type="caution">
    <text evidence="3">The sequence shown here is derived from an EMBL/GenBank/DDBJ whole genome shotgun (WGS) entry which is preliminary data.</text>
</comment>
<dbReference type="SUPFAM" id="SSF56300">
    <property type="entry name" value="Metallo-dependent phosphatases"/>
    <property type="match status" value="1"/>
</dbReference>